<dbReference type="EMBL" id="JASBAO010000001">
    <property type="protein sequence ID" value="MDI2089903.1"/>
    <property type="molecule type" value="Genomic_DNA"/>
</dbReference>
<gene>
    <name evidence="5" type="ORF">QJV27_00680</name>
</gene>
<evidence type="ECO:0000256" key="3">
    <source>
        <dbReference type="ARBA" id="ARBA00022840"/>
    </source>
</evidence>
<keyword evidence="5" id="KW-0436">Ligase</keyword>
<comment type="similarity">
    <text evidence="1 4">Belongs to the 5-formyltetrahydrofolate cyclo-ligase family.</text>
</comment>
<dbReference type="PANTHER" id="PTHR23407:SF1">
    <property type="entry name" value="5-FORMYLTETRAHYDROFOLATE CYCLO-LIGASE"/>
    <property type="match status" value="1"/>
</dbReference>
<reference evidence="5" key="1">
    <citation type="submission" date="2023-05" db="EMBL/GenBank/DDBJ databases">
        <title>Whole genome sequence of Commensalibacter sp.</title>
        <authorList>
            <person name="Charoenyingcharoen P."/>
            <person name="Yukphan P."/>
        </authorList>
    </citation>
    <scope>NUCLEOTIDE SEQUENCE</scope>
    <source>
        <strain evidence="5">TBRC 16381</strain>
    </source>
</reference>
<dbReference type="InterPro" id="IPR037171">
    <property type="entry name" value="NagB/RpiA_transferase-like"/>
</dbReference>
<dbReference type="Proteomes" id="UP001431634">
    <property type="component" value="Unassembled WGS sequence"/>
</dbReference>
<keyword evidence="6" id="KW-1185">Reference proteome</keyword>
<organism evidence="5 6">
    <name type="scientific">Commensalibacter oyaizuii</name>
    <dbReference type="NCBI Taxonomy" id="3043873"/>
    <lineage>
        <taxon>Bacteria</taxon>
        <taxon>Pseudomonadati</taxon>
        <taxon>Pseudomonadota</taxon>
        <taxon>Alphaproteobacteria</taxon>
        <taxon>Acetobacterales</taxon>
        <taxon>Acetobacteraceae</taxon>
    </lineage>
</organism>
<keyword evidence="2 4" id="KW-0547">Nucleotide-binding</keyword>
<comment type="caution">
    <text evidence="5">The sequence shown here is derived from an EMBL/GenBank/DDBJ whole genome shotgun (WGS) entry which is preliminary data.</text>
</comment>
<dbReference type="Pfam" id="PF01812">
    <property type="entry name" value="5-FTHF_cyc-lig"/>
    <property type="match status" value="1"/>
</dbReference>
<dbReference type="RefSeq" id="WP_281447069.1">
    <property type="nucleotide sequence ID" value="NZ_JASBAO010000001.1"/>
</dbReference>
<dbReference type="InterPro" id="IPR002698">
    <property type="entry name" value="FTHF_cligase"/>
</dbReference>
<evidence type="ECO:0000256" key="1">
    <source>
        <dbReference type="ARBA" id="ARBA00010638"/>
    </source>
</evidence>
<dbReference type="NCBIfam" id="TIGR02727">
    <property type="entry name" value="MTHFS_bact"/>
    <property type="match status" value="1"/>
</dbReference>
<dbReference type="InterPro" id="IPR024185">
    <property type="entry name" value="FTHF_cligase-like_sf"/>
</dbReference>
<dbReference type="Gene3D" id="3.40.50.10420">
    <property type="entry name" value="NagB/RpiA/CoA transferase-like"/>
    <property type="match status" value="1"/>
</dbReference>
<dbReference type="PANTHER" id="PTHR23407">
    <property type="entry name" value="ATPASE INHIBITOR/5-FORMYLTETRAHYDROFOLATE CYCLO-LIGASE"/>
    <property type="match status" value="1"/>
</dbReference>
<evidence type="ECO:0000256" key="4">
    <source>
        <dbReference type="RuleBase" id="RU361279"/>
    </source>
</evidence>
<dbReference type="PIRSF" id="PIRSF006806">
    <property type="entry name" value="FTHF_cligase"/>
    <property type="match status" value="1"/>
</dbReference>
<keyword evidence="4" id="KW-0460">Magnesium</keyword>
<dbReference type="EC" id="6.3.3.2" evidence="4"/>
<comment type="cofactor">
    <cofactor evidence="4">
        <name>Mg(2+)</name>
        <dbReference type="ChEBI" id="CHEBI:18420"/>
    </cofactor>
</comment>
<keyword evidence="4" id="KW-0479">Metal-binding</keyword>
<dbReference type="SUPFAM" id="SSF100950">
    <property type="entry name" value="NagB/RpiA/CoA transferase-like"/>
    <property type="match status" value="1"/>
</dbReference>
<evidence type="ECO:0000313" key="6">
    <source>
        <dbReference type="Proteomes" id="UP001431634"/>
    </source>
</evidence>
<protein>
    <recommendedName>
        <fullName evidence="4">5-formyltetrahydrofolate cyclo-ligase</fullName>
        <ecNumber evidence="4">6.3.3.2</ecNumber>
    </recommendedName>
</protein>
<keyword evidence="3 4" id="KW-0067">ATP-binding</keyword>
<proteinExistence type="inferred from homology"/>
<sequence length="190" mass="21662">MGDTIQIKEQLRCKMQQLRSQKYSFHVDHTVFLLQNMFKLVTSTCKQGDVVACFWPLEGEADLRPLVNQLFHQGYKIALPKTPPKGLPLCFYTWYPDASMVVGRYKTIYPDTSVVAPDFIFVPLLAFDLFGNRLGYGGGYYDRTLQCFPNAKVAGVAFSYQEVPCVPTEMYDYKLPIIVTEAKIIHIKKG</sequence>
<name>A0ABT6PYH5_9PROT</name>
<dbReference type="GO" id="GO:0030272">
    <property type="term" value="F:5-formyltetrahydrofolate cyclo-ligase activity"/>
    <property type="evidence" value="ECO:0007669"/>
    <property type="project" value="UniProtKB-EC"/>
</dbReference>
<evidence type="ECO:0000256" key="2">
    <source>
        <dbReference type="ARBA" id="ARBA00022741"/>
    </source>
</evidence>
<comment type="catalytic activity">
    <reaction evidence="4">
        <text>(6S)-5-formyl-5,6,7,8-tetrahydrofolate + ATP = (6R)-5,10-methenyltetrahydrofolate + ADP + phosphate</text>
        <dbReference type="Rhea" id="RHEA:10488"/>
        <dbReference type="ChEBI" id="CHEBI:30616"/>
        <dbReference type="ChEBI" id="CHEBI:43474"/>
        <dbReference type="ChEBI" id="CHEBI:57455"/>
        <dbReference type="ChEBI" id="CHEBI:57457"/>
        <dbReference type="ChEBI" id="CHEBI:456216"/>
        <dbReference type="EC" id="6.3.3.2"/>
    </reaction>
</comment>
<evidence type="ECO:0000313" key="5">
    <source>
        <dbReference type="EMBL" id="MDI2089903.1"/>
    </source>
</evidence>
<accession>A0ABT6PYH5</accession>